<dbReference type="AlphaFoldDB" id="A0A0C3QLS3"/>
<feature type="transmembrane region" description="Helical" evidence="9">
    <location>
        <begin position="362"/>
        <end position="383"/>
    </location>
</feature>
<comment type="similarity">
    <text evidence="7">Belongs to the type 2 lipid phosphate phosphatase family.</text>
</comment>
<reference evidence="11 12" key="1">
    <citation type="submission" date="2014-04" db="EMBL/GenBank/DDBJ databases">
        <authorList>
            <consortium name="DOE Joint Genome Institute"/>
            <person name="Kuo A."/>
            <person name="Girlanda M."/>
            <person name="Perotto S."/>
            <person name="Kohler A."/>
            <person name="Nagy L.G."/>
            <person name="Floudas D."/>
            <person name="Copeland A."/>
            <person name="Barry K.W."/>
            <person name="Cichocki N."/>
            <person name="Veneault-Fourrey C."/>
            <person name="LaButti K."/>
            <person name="Lindquist E.A."/>
            <person name="Lipzen A."/>
            <person name="Lundell T."/>
            <person name="Morin E."/>
            <person name="Murat C."/>
            <person name="Sun H."/>
            <person name="Tunlid A."/>
            <person name="Henrissat B."/>
            <person name="Grigoriev I.V."/>
            <person name="Hibbett D.S."/>
            <person name="Martin F."/>
            <person name="Nordberg H.P."/>
            <person name="Cantor M.N."/>
            <person name="Hua S.X."/>
        </authorList>
    </citation>
    <scope>NUCLEOTIDE SEQUENCE [LARGE SCALE GENOMIC DNA]</scope>
    <source>
        <strain evidence="11 12">MUT 4182</strain>
    </source>
</reference>
<gene>
    <name evidence="11" type="ORF">M407DRAFT_240912</name>
</gene>
<keyword evidence="5 9" id="KW-1133">Transmembrane helix</keyword>
<feature type="region of interest" description="Disordered" evidence="8">
    <location>
        <begin position="1"/>
        <end position="48"/>
    </location>
</feature>
<evidence type="ECO:0000256" key="4">
    <source>
        <dbReference type="ARBA" id="ARBA00022824"/>
    </source>
</evidence>
<feature type="domain" description="Phosphatidic acid phosphatase type 2/haloperoxidase" evidence="10">
    <location>
        <begin position="158"/>
        <end position="280"/>
    </location>
</feature>
<dbReference type="CDD" id="cd03388">
    <property type="entry name" value="PAP2_SPPase1"/>
    <property type="match status" value="1"/>
</dbReference>
<dbReference type="HOGENOM" id="CLU_019266_0_0_1"/>
<dbReference type="SUPFAM" id="SSF48317">
    <property type="entry name" value="Acid phosphatase/Vanadium-dependent haloperoxidase"/>
    <property type="match status" value="1"/>
</dbReference>
<evidence type="ECO:0000256" key="7">
    <source>
        <dbReference type="ARBA" id="ARBA00038324"/>
    </source>
</evidence>
<evidence type="ECO:0000313" key="11">
    <source>
        <dbReference type="EMBL" id="KIO33760.1"/>
    </source>
</evidence>
<dbReference type="InterPro" id="IPR036938">
    <property type="entry name" value="PAP2/HPO_sf"/>
</dbReference>
<dbReference type="PANTHER" id="PTHR14969">
    <property type="entry name" value="SPHINGOSINE-1-PHOSPHATE PHOSPHOHYDROLASE"/>
    <property type="match status" value="1"/>
</dbReference>
<dbReference type="Gene3D" id="1.20.144.10">
    <property type="entry name" value="Phosphatidic acid phosphatase type 2/haloperoxidase"/>
    <property type="match status" value="1"/>
</dbReference>
<organism evidence="11 12">
    <name type="scientific">Tulasnella calospora MUT 4182</name>
    <dbReference type="NCBI Taxonomy" id="1051891"/>
    <lineage>
        <taxon>Eukaryota</taxon>
        <taxon>Fungi</taxon>
        <taxon>Dikarya</taxon>
        <taxon>Basidiomycota</taxon>
        <taxon>Agaricomycotina</taxon>
        <taxon>Agaricomycetes</taxon>
        <taxon>Cantharellales</taxon>
        <taxon>Tulasnellaceae</taxon>
        <taxon>Tulasnella</taxon>
    </lineage>
</organism>
<comment type="subcellular location">
    <subcellularLocation>
        <location evidence="1">Endoplasmic reticulum membrane</location>
        <topology evidence="1">Multi-pass membrane protein</topology>
    </subcellularLocation>
</comment>
<evidence type="ECO:0000256" key="9">
    <source>
        <dbReference type="SAM" id="Phobius"/>
    </source>
</evidence>
<evidence type="ECO:0000313" key="12">
    <source>
        <dbReference type="Proteomes" id="UP000054248"/>
    </source>
</evidence>
<keyword evidence="6 9" id="KW-0472">Membrane</keyword>
<evidence type="ECO:0000256" key="8">
    <source>
        <dbReference type="SAM" id="MobiDB-lite"/>
    </source>
</evidence>
<dbReference type="GO" id="GO:0042392">
    <property type="term" value="F:sphingosine-1-phosphate phosphatase activity"/>
    <property type="evidence" value="ECO:0007669"/>
    <property type="project" value="TreeGrafter"/>
</dbReference>
<feature type="compositionally biased region" description="Low complexity" evidence="8">
    <location>
        <begin position="28"/>
        <end position="44"/>
    </location>
</feature>
<feature type="region of interest" description="Disordered" evidence="8">
    <location>
        <begin position="462"/>
        <end position="494"/>
    </location>
</feature>
<dbReference type="InterPro" id="IPR000326">
    <property type="entry name" value="PAP2/HPO"/>
</dbReference>
<protein>
    <recommendedName>
        <fullName evidence="10">Phosphatidic acid phosphatase type 2/haloperoxidase domain-containing protein</fullName>
    </recommendedName>
</protein>
<dbReference type="GO" id="GO:0005789">
    <property type="term" value="C:endoplasmic reticulum membrane"/>
    <property type="evidence" value="ECO:0007669"/>
    <property type="project" value="UniProtKB-SubCell"/>
</dbReference>
<reference evidence="12" key="2">
    <citation type="submission" date="2015-01" db="EMBL/GenBank/DDBJ databases">
        <title>Evolutionary Origins and Diversification of the Mycorrhizal Mutualists.</title>
        <authorList>
            <consortium name="DOE Joint Genome Institute"/>
            <consortium name="Mycorrhizal Genomics Consortium"/>
            <person name="Kohler A."/>
            <person name="Kuo A."/>
            <person name="Nagy L.G."/>
            <person name="Floudas D."/>
            <person name="Copeland A."/>
            <person name="Barry K.W."/>
            <person name="Cichocki N."/>
            <person name="Veneault-Fourrey C."/>
            <person name="LaButti K."/>
            <person name="Lindquist E.A."/>
            <person name="Lipzen A."/>
            <person name="Lundell T."/>
            <person name="Morin E."/>
            <person name="Murat C."/>
            <person name="Riley R."/>
            <person name="Ohm R."/>
            <person name="Sun H."/>
            <person name="Tunlid A."/>
            <person name="Henrissat B."/>
            <person name="Grigoriev I.V."/>
            <person name="Hibbett D.S."/>
            <person name="Martin F."/>
        </authorList>
    </citation>
    <scope>NUCLEOTIDE SEQUENCE [LARGE SCALE GENOMIC DNA]</scope>
    <source>
        <strain evidence="12">MUT 4182</strain>
    </source>
</reference>
<dbReference type="Proteomes" id="UP000054248">
    <property type="component" value="Unassembled WGS sequence"/>
</dbReference>
<feature type="transmembrane region" description="Helical" evidence="9">
    <location>
        <begin position="523"/>
        <end position="549"/>
    </location>
</feature>
<keyword evidence="12" id="KW-1185">Reference proteome</keyword>
<feature type="transmembrane region" description="Helical" evidence="9">
    <location>
        <begin position="127"/>
        <end position="150"/>
    </location>
</feature>
<accession>A0A0C3QLS3</accession>
<evidence type="ECO:0000256" key="5">
    <source>
        <dbReference type="ARBA" id="ARBA00022989"/>
    </source>
</evidence>
<evidence type="ECO:0000256" key="6">
    <source>
        <dbReference type="ARBA" id="ARBA00023136"/>
    </source>
</evidence>
<keyword evidence="2 9" id="KW-0812">Transmembrane</keyword>
<dbReference type="STRING" id="1051891.A0A0C3QLS3"/>
<name>A0A0C3QLS3_9AGAM</name>
<keyword evidence="4" id="KW-0256">Endoplasmic reticulum</keyword>
<feature type="transmembrane region" description="Helical" evidence="9">
    <location>
        <begin position="234"/>
        <end position="253"/>
    </location>
</feature>
<evidence type="ECO:0000256" key="2">
    <source>
        <dbReference type="ARBA" id="ARBA00022692"/>
    </source>
</evidence>
<keyword evidence="3" id="KW-0378">Hydrolase</keyword>
<proteinExistence type="inferred from homology"/>
<sequence>MPSTTPSTTFNSLQTNGDFLPTPPPEPNNAAPTTTAKTTKPTTTSTGAIVPAQGTFVVEADEKRLPPVVYEGDTVIGPGLLRDDVYDSQMSWWRAAVRRVLVRNLQKESEWIGAMQERIRTPIFDTYFVYTSTLGTHTFFMTMLPAFFFFGHDEAGRSLIHVLGMGVYIASLIKDSICSPRPFAPPVTRLTIGSHHLEYGFPSTHSTNSISIALHFHSIFYSLFKAQSHLMPKWGYVTSVVGLVVYAASIVFGRLYCGMHSFTDCAAGVMIGTMIWTAQWTWGPFLDQWFSTPGWQVPLVSLPLTLILVNQHPDPVDDCPCFEDAIAFLSVILGTTLAMWWRENWGYGKYSGFFVQEAPQEWVWWIAAAGVKMLVGVLAIFVFRLVAKPILHAVLPPIFRGLSTLFKLPNRRFYTPATDYKKFPSENLLNHPIPSMIDLSSLSQESEGVLLPTNNGAFMGRKRGRSMYGGEPDIKLRNGNGTNGTSNGGEKGGREVRVVVPEKDEDEEVVKVKHYDAEVLTKVIVYAGIGFVASGLTPVMFEMIGLGVYQSIPPFRS</sequence>
<dbReference type="Pfam" id="PF01569">
    <property type="entry name" value="PAP2"/>
    <property type="match status" value="1"/>
</dbReference>
<dbReference type="OrthoDB" id="301434at2759"/>
<dbReference type="SMART" id="SM00014">
    <property type="entry name" value="acidPPc"/>
    <property type="match status" value="1"/>
</dbReference>
<evidence type="ECO:0000259" key="10">
    <source>
        <dbReference type="SMART" id="SM00014"/>
    </source>
</evidence>
<feature type="transmembrane region" description="Helical" evidence="9">
    <location>
        <begin position="321"/>
        <end position="342"/>
    </location>
</feature>
<dbReference type="EMBL" id="KN822946">
    <property type="protein sequence ID" value="KIO33760.1"/>
    <property type="molecule type" value="Genomic_DNA"/>
</dbReference>
<feature type="compositionally biased region" description="Polar residues" evidence="8">
    <location>
        <begin position="1"/>
        <end position="17"/>
    </location>
</feature>
<dbReference type="PANTHER" id="PTHR14969:SF28">
    <property type="entry name" value="DIHYDROSPHINGOSINE 1-PHOSPHATE PHOSPHATASE LCB3-RELATED"/>
    <property type="match status" value="1"/>
</dbReference>
<evidence type="ECO:0000256" key="3">
    <source>
        <dbReference type="ARBA" id="ARBA00022801"/>
    </source>
</evidence>
<evidence type="ECO:0000256" key="1">
    <source>
        <dbReference type="ARBA" id="ARBA00004477"/>
    </source>
</evidence>